<evidence type="ECO:0000313" key="2">
    <source>
        <dbReference type="Proteomes" id="UP000636709"/>
    </source>
</evidence>
<comment type="caution">
    <text evidence="1">The sequence shown here is derived from an EMBL/GenBank/DDBJ whole genome shotgun (WGS) entry which is preliminary data.</text>
</comment>
<reference evidence="1" key="1">
    <citation type="submission" date="2020-07" db="EMBL/GenBank/DDBJ databases">
        <title>Genome sequence and genetic diversity analysis of an under-domesticated orphan crop, white fonio (Digitaria exilis).</title>
        <authorList>
            <person name="Bennetzen J.L."/>
            <person name="Chen S."/>
            <person name="Ma X."/>
            <person name="Wang X."/>
            <person name="Yssel A.E.J."/>
            <person name="Chaluvadi S.R."/>
            <person name="Johnson M."/>
            <person name="Gangashetty P."/>
            <person name="Hamidou F."/>
            <person name="Sanogo M.D."/>
            <person name="Zwaenepoel A."/>
            <person name="Wallace J."/>
            <person name="Van De Peer Y."/>
            <person name="Van Deynze A."/>
        </authorList>
    </citation>
    <scope>NUCLEOTIDE SEQUENCE</scope>
    <source>
        <tissue evidence="1">Leaves</tissue>
    </source>
</reference>
<dbReference type="AlphaFoldDB" id="A0A835AQT5"/>
<sequence>MFGSTIWELCDYPYPSRQGRDLSAMAERLEAAPAAGDEYTQDGTVDLHGNPVLRSKRGGWKACGFVVGTD</sequence>
<dbReference type="EMBL" id="JACEFO010002219">
    <property type="protein sequence ID" value="KAF8672741.1"/>
    <property type="molecule type" value="Genomic_DNA"/>
</dbReference>
<gene>
    <name evidence="1" type="ORF">HU200_049438</name>
</gene>
<name>A0A835AQT5_9POAL</name>
<keyword evidence="2" id="KW-1185">Reference proteome</keyword>
<evidence type="ECO:0000313" key="1">
    <source>
        <dbReference type="EMBL" id="KAF8672741.1"/>
    </source>
</evidence>
<dbReference type="OrthoDB" id="1726066at2759"/>
<proteinExistence type="predicted"/>
<dbReference type="Proteomes" id="UP000636709">
    <property type="component" value="Unassembled WGS sequence"/>
</dbReference>
<organism evidence="1 2">
    <name type="scientific">Digitaria exilis</name>
    <dbReference type="NCBI Taxonomy" id="1010633"/>
    <lineage>
        <taxon>Eukaryota</taxon>
        <taxon>Viridiplantae</taxon>
        <taxon>Streptophyta</taxon>
        <taxon>Embryophyta</taxon>
        <taxon>Tracheophyta</taxon>
        <taxon>Spermatophyta</taxon>
        <taxon>Magnoliopsida</taxon>
        <taxon>Liliopsida</taxon>
        <taxon>Poales</taxon>
        <taxon>Poaceae</taxon>
        <taxon>PACMAD clade</taxon>
        <taxon>Panicoideae</taxon>
        <taxon>Panicodae</taxon>
        <taxon>Paniceae</taxon>
        <taxon>Anthephorinae</taxon>
        <taxon>Digitaria</taxon>
    </lineage>
</organism>
<protein>
    <submittedName>
        <fullName evidence="1">Uncharacterized protein</fullName>
    </submittedName>
</protein>
<accession>A0A835AQT5</accession>